<evidence type="ECO:0000256" key="5">
    <source>
        <dbReference type="ARBA" id="ARBA00023049"/>
    </source>
</evidence>
<protein>
    <recommendedName>
        <fullName evidence="10">Peptidase M12B domain-containing protein</fullName>
    </recommendedName>
</protein>
<feature type="binding site" evidence="8">
    <location>
        <position position="408"/>
    </location>
    <ligand>
        <name>Zn(2+)</name>
        <dbReference type="ChEBI" id="CHEBI:29105"/>
        <note>catalytic</note>
    </ligand>
</feature>
<dbReference type="PANTHER" id="PTHR11905">
    <property type="entry name" value="ADAM A DISINTEGRIN AND METALLOPROTEASE DOMAIN"/>
    <property type="match status" value="1"/>
</dbReference>
<dbReference type="PROSITE" id="PS50215">
    <property type="entry name" value="ADAM_MEPRO"/>
    <property type="match status" value="1"/>
</dbReference>
<dbReference type="EMBL" id="HACG01016565">
    <property type="protein sequence ID" value="CEK63430.1"/>
    <property type="molecule type" value="Transcribed_RNA"/>
</dbReference>
<keyword evidence="5" id="KW-0482">Metalloprotease</keyword>
<organism evidence="11">
    <name type="scientific">Arion vulgaris</name>
    <dbReference type="NCBI Taxonomy" id="1028688"/>
    <lineage>
        <taxon>Eukaryota</taxon>
        <taxon>Metazoa</taxon>
        <taxon>Spiralia</taxon>
        <taxon>Lophotrochozoa</taxon>
        <taxon>Mollusca</taxon>
        <taxon>Gastropoda</taxon>
        <taxon>Heterobranchia</taxon>
        <taxon>Euthyneura</taxon>
        <taxon>Panpulmonata</taxon>
        <taxon>Eupulmonata</taxon>
        <taxon>Stylommatophora</taxon>
        <taxon>Helicina</taxon>
        <taxon>Arionoidea</taxon>
        <taxon>Arionidae</taxon>
        <taxon>Arion</taxon>
    </lineage>
</organism>
<dbReference type="SUPFAM" id="SSF55486">
    <property type="entry name" value="Metalloproteases ('zincins'), catalytic domain"/>
    <property type="match status" value="1"/>
</dbReference>
<dbReference type="InterPro" id="IPR024079">
    <property type="entry name" value="MetalloPept_cat_dom_sf"/>
</dbReference>
<keyword evidence="6" id="KW-1015">Disulfide bond</keyword>
<name>A0A0B6Z6Y3_9EUPU</name>
<evidence type="ECO:0000256" key="9">
    <source>
        <dbReference type="SAM" id="SignalP"/>
    </source>
</evidence>
<evidence type="ECO:0000313" key="11">
    <source>
        <dbReference type="EMBL" id="CEK63430.1"/>
    </source>
</evidence>
<keyword evidence="9" id="KW-0732">Signal</keyword>
<sequence length="746" mass="82347">MASNGQPLLRNYVICWLTLYITLLHSSSSINVHLSYTRPKVKSGEMPDELNITLSGESGTTTFLHLKRTQLALSNLPVYTLGVDENGKFLYQKEVITDNQQNVGYYQDVNSEANFQISRVDDQDSGDAHLIINGYLIIDGQRYELVPDERIKRDAEPSTTSSSSSSLFENVAYSLLLQDPPLGNANDYLEAPPEVPPRFIKETKLDISQFVPSSVSPNNSSSLPSRNRRQSVQTIDIDIVAFADFAIFSRFMATSGSRTNTLQAMREYFAFMFNGIDLRYQGIVNSKYAIRVHLVKLIIAESSGASLFVENFRQPYNTVDRVDAYDVLPEFSKFAAGYGRNILYPYDHAMLFTGYDLTSSLPTGGFSDTIVGLAYISTLCRSDGTSTSIIQDFGGLQAVHTATHELGHSLSAEHDGSDNFCRAADRYIMSPGGYTVTESNKLNYWIFSFCSINSFSTYIDDILRTPSGIGCLTQQLPTSSDVPDVSDRLPGQEYTADDQCRMLYGNSSKMCRGKEFGLPADICTSMYCSNPRTPGICYQYVAVMGTTCGNGKLCMDGKCVEDSRAPTEDCVFGDEPGIVFDGQTCAQFVSSFSGYCYQDVVRNKCCKSCEKVYRSVAECEYGNTVLGCFSYDCLGATTKTLKQCCETCNYGSPLSVTQKRTTIRYTSLTTKGRVTSTTPVSARSDRSTIPLTRTTASSACVDRSNTRIFSLACAVAIGLFPFLCSRLDVLSACCLSCRRMTYINRG</sequence>
<dbReference type="Pfam" id="PF13582">
    <property type="entry name" value="Reprolysin_3"/>
    <property type="match status" value="1"/>
</dbReference>
<feature type="active site" evidence="8">
    <location>
        <position position="405"/>
    </location>
</feature>
<gene>
    <name evidence="11" type="primary">ORF48284</name>
</gene>
<feature type="domain" description="Peptidase M12B" evidence="10">
    <location>
        <begin position="235"/>
        <end position="461"/>
    </location>
</feature>
<feature type="binding site" evidence="8">
    <location>
        <position position="414"/>
    </location>
    <ligand>
        <name>Zn(2+)</name>
        <dbReference type="ChEBI" id="CHEBI:29105"/>
        <note>catalytic</note>
    </ligand>
</feature>
<keyword evidence="2 8" id="KW-0479">Metal-binding</keyword>
<evidence type="ECO:0000256" key="3">
    <source>
        <dbReference type="ARBA" id="ARBA00022801"/>
    </source>
</evidence>
<dbReference type="InterPro" id="IPR001590">
    <property type="entry name" value="Peptidase_M12B"/>
</dbReference>
<evidence type="ECO:0000256" key="2">
    <source>
        <dbReference type="ARBA" id="ARBA00022723"/>
    </source>
</evidence>
<evidence type="ECO:0000256" key="1">
    <source>
        <dbReference type="ARBA" id="ARBA00022670"/>
    </source>
</evidence>
<dbReference type="GO" id="GO:0046872">
    <property type="term" value="F:metal ion binding"/>
    <property type="evidence" value="ECO:0007669"/>
    <property type="project" value="UniProtKB-KW"/>
</dbReference>
<dbReference type="Pfam" id="PF17771">
    <property type="entry name" value="ADAMTS_CR_2"/>
    <property type="match status" value="1"/>
</dbReference>
<accession>A0A0B6Z6Y3</accession>
<evidence type="ECO:0000256" key="8">
    <source>
        <dbReference type="PROSITE-ProRule" id="PRU00276"/>
    </source>
</evidence>
<dbReference type="GO" id="GO:0004222">
    <property type="term" value="F:metalloendopeptidase activity"/>
    <property type="evidence" value="ECO:0007669"/>
    <property type="project" value="InterPro"/>
</dbReference>
<evidence type="ECO:0000256" key="7">
    <source>
        <dbReference type="ARBA" id="ARBA00023180"/>
    </source>
</evidence>
<dbReference type="AlphaFoldDB" id="A0A0B6Z6Y3"/>
<keyword evidence="3" id="KW-0378">Hydrolase</keyword>
<keyword evidence="7" id="KW-0325">Glycoprotein</keyword>
<feature type="chain" id="PRO_5002123660" description="Peptidase M12B domain-containing protein" evidence="9">
    <location>
        <begin position="30"/>
        <end position="746"/>
    </location>
</feature>
<feature type="binding site" evidence="8">
    <location>
        <position position="404"/>
    </location>
    <ligand>
        <name>Zn(2+)</name>
        <dbReference type="ChEBI" id="CHEBI:29105"/>
        <note>catalytic</note>
    </ligand>
</feature>
<evidence type="ECO:0000256" key="6">
    <source>
        <dbReference type="ARBA" id="ARBA00023157"/>
    </source>
</evidence>
<dbReference type="GO" id="GO:0006509">
    <property type="term" value="P:membrane protein ectodomain proteolysis"/>
    <property type="evidence" value="ECO:0007669"/>
    <property type="project" value="TreeGrafter"/>
</dbReference>
<dbReference type="InterPro" id="IPR041645">
    <property type="entry name" value="ADAMTS_CR_2"/>
</dbReference>
<keyword evidence="4 8" id="KW-0862">Zinc</keyword>
<comment type="caution">
    <text evidence="8">Lacks conserved residue(s) required for the propagation of feature annotation.</text>
</comment>
<keyword evidence="1" id="KW-0645">Protease</keyword>
<dbReference type="Gene3D" id="3.40.390.10">
    <property type="entry name" value="Collagenase (Catalytic Domain)"/>
    <property type="match status" value="1"/>
</dbReference>
<feature type="signal peptide" evidence="9">
    <location>
        <begin position="1"/>
        <end position="29"/>
    </location>
</feature>
<evidence type="ECO:0000256" key="4">
    <source>
        <dbReference type="ARBA" id="ARBA00022833"/>
    </source>
</evidence>
<evidence type="ECO:0000259" key="10">
    <source>
        <dbReference type="PROSITE" id="PS50215"/>
    </source>
</evidence>
<proteinExistence type="predicted"/>
<dbReference type="PANTHER" id="PTHR11905:SF159">
    <property type="entry name" value="ADAM METALLOPROTEASE"/>
    <property type="match status" value="1"/>
</dbReference>
<reference evidence="11" key="1">
    <citation type="submission" date="2014-12" db="EMBL/GenBank/DDBJ databases">
        <title>Insight into the proteome of Arion vulgaris.</title>
        <authorList>
            <person name="Aradska J."/>
            <person name="Bulat T."/>
            <person name="Smidak R."/>
            <person name="Sarate P."/>
            <person name="Gangsoo J."/>
            <person name="Sialana F."/>
            <person name="Bilban M."/>
            <person name="Lubec G."/>
        </authorList>
    </citation>
    <scope>NUCLEOTIDE SEQUENCE</scope>
    <source>
        <tissue evidence="11">Skin</tissue>
    </source>
</reference>
<dbReference type="Gene3D" id="3.40.1620.60">
    <property type="match status" value="1"/>
</dbReference>